<feature type="transmembrane region" description="Helical" evidence="1">
    <location>
        <begin position="89"/>
        <end position="108"/>
    </location>
</feature>
<feature type="transmembrane region" description="Helical" evidence="1">
    <location>
        <begin position="15"/>
        <end position="33"/>
    </location>
</feature>
<accession>A0A3E3E4U3</accession>
<protein>
    <submittedName>
        <fullName evidence="2">Uncharacterized protein</fullName>
    </submittedName>
</protein>
<keyword evidence="1" id="KW-0812">Transmembrane</keyword>
<name>A0A3E3E4U3_9FIRM</name>
<reference evidence="2 3" key="1">
    <citation type="submission" date="2018-08" db="EMBL/GenBank/DDBJ databases">
        <title>A genome reference for cultivated species of the human gut microbiota.</title>
        <authorList>
            <person name="Zou Y."/>
            <person name="Xue W."/>
            <person name="Luo G."/>
        </authorList>
    </citation>
    <scope>NUCLEOTIDE SEQUENCE [LARGE SCALE GENOMIC DNA]</scope>
    <source>
        <strain evidence="2 3">OM06-4</strain>
    </source>
</reference>
<evidence type="ECO:0000313" key="2">
    <source>
        <dbReference type="EMBL" id="RGD76643.1"/>
    </source>
</evidence>
<gene>
    <name evidence="2" type="ORF">DXB93_18505</name>
</gene>
<keyword evidence="1" id="KW-0472">Membrane</keyword>
<dbReference type="Proteomes" id="UP000261032">
    <property type="component" value="Unassembled WGS sequence"/>
</dbReference>
<dbReference type="EMBL" id="QUSL01000066">
    <property type="protein sequence ID" value="RGD76643.1"/>
    <property type="molecule type" value="Genomic_DNA"/>
</dbReference>
<dbReference type="RefSeq" id="WP_117582670.1">
    <property type="nucleotide sequence ID" value="NZ_QUSL01000066.1"/>
</dbReference>
<feature type="transmembrane region" description="Helical" evidence="1">
    <location>
        <begin position="39"/>
        <end position="59"/>
    </location>
</feature>
<evidence type="ECO:0000313" key="3">
    <source>
        <dbReference type="Proteomes" id="UP000261032"/>
    </source>
</evidence>
<evidence type="ECO:0000256" key="1">
    <source>
        <dbReference type="SAM" id="Phobius"/>
    </source>
</evidence>
<keyword evidence="1" id="KW-1133">Transmembrane helix</keyword>
<comment type="caution">
    <text evidence="2">The sequence shown here is derived from an EMBL/GenBank/DDBJ whole genome shotgun (WGS) entry which is preliminary data.</text>
</comment>
<organism evidence="2 3">
    <name type="scientific">Thomasclavelia ramosa</name>
    <dbReference type="NCBI Taxonomy" id="1547"/>
    <lineage>
        <taxon>Bacteria</taxon>
        <taxon>Bacillati</taxon>
        <taxon>Bacillota</taxon>
        <taxon>Erysipelotrichia</taxon>
        <taxon>Erysipelotrichales</taxon>
        <taxon>Coprobacillaceae</taxon>
        <taxon>Thomasclavelia</taxon>
    </lineage>
</organism>
<dbReference type="AlphaFoldDB" id="A0A3E3E4U3"/>
<proteinExistence type="predicted"/>
<sequence>MNLIKSVFKSFKVDYLVRQYIIGLVILIALFKMEFPTTFAMGVLLIIDFIVFPFVNYLWCEILNFIIGNRDIFYSINLIYLFYKVVSKFLLYIFGFAIFPIALLVIMFRTGMIKIKK</sequence>